<dbReference type="EMBL" id="VASG01000006">
    <property type="protein sequence ID" value="TLP71546.1"/>
    <property type="molecule type" value="Genomic_DNA"/>
</dbReference>
<reference evidence="2" key="2">
    <citation type="submission" date="2019-06" db="EMBL/GenBank/DDBJ databases">
        <title>AzeR, a transcriptional regulator that responds to azelaic acid in Pseudomonas nitroreducens.</title>
        <authorList>
            <person name="Bez C."/>
            <person name="Javvadi S.G."/>
            <person name="Bertani I."/>
            <person name="Devescovi G."/>
            <person name="Studholme D.J."/>
            <person name="Geller A."/>
            <person name="Levy A."/>
            <person name="Venturi V."/>
        </authorList>
    </citation>
    <scope>NUCLEOTIDE SEQUENCE [LARGE SCALE GENOMIC DNA]</scope>
    <source>
        <strain evidence="2">DSM 9128</strain>
    </source>
</reference>
<evidence type="ECO:0000313" key="2">
    <source>
        <dbReference type="Proteomes" id="UP000307510"/>
    </source>
</evidence>
<dbReference type="RefSeq" id="WP_081520400.1">
    <property type="nucleotide sequence ID" value="NZ_VASG01000006.1"/>
</dbReference>
<evidence type="ECO:0000313" key="1">
    <source>
        <dbReference type="EMBL" id="TLP71546.1"/>
    </source>
</evidence>
<name>A0A5R9A171_PSENT</name>
<organism evidence="1 2">
    <name type="scientific">Pseudomonas nitroreducens</name>
    <dbReference type="NCBI Taxonomy" id="46680"/>
    <lineage>
        <taxon>Bacteria</taxon>
        <taxon>Pseudomonadati</taxon>
        <taxon>Pseudomonadota</taxon>
        <taxon>Gammaproteobacteria</taxon>
        <taxon>Pseudomonadales</taxon>
        <taxon>Pseudomonadaceae</taxon>
        <taxon>Pseudomonas</taxon>
    </lineage>
</organism>
<proteinExistence type="predicted"/>
<comment type="caution">
    <text evidence="1">The sequence shown here is derived from an EMBL/GenBank/DDBJ whole genome shotgun (WGS) entry which is preliminary data.</text>
</comment>
<gene>
    <name evidence="1" type="ORF">FEA48_22260</name>
</gene>
<dbReference type="AlphaFoldDB" id="A0A5R9A171"/>
<dbReference type="Proteomes" id="UP000307510">
    <property type="component" value="Unassembled WGS sequence"/>
</dbReference>
<accession>A0A5R9A171</accession>
<protein>
    <submittedName>
        <fullName evidence="1">Uncharacterized protein</fullName>
    </submittedName>
</protein>
<sequence>MKKKPCSNPVLQIAADDERYIQARRPENPIDQLIDGVATTLFVIRAARQPPTPEDLDHAKNLIGKVDILVELAKLESGVTQLDIRAGIGGPAGTKAAEWTLAHLLRMHVHSAWDRLNKGSAHSSGT</sequence>
<reference evidence="1 2" key="1">
    <citation type="submission" date="2019-05" db="EMBL/GenBank/DDBJ databases">
        <authorList>
            <person name="Moore K."/>
            <person name="O'Neill P."/>
            <person name="Farbos A."/>
            <person name="Studholme D.J."/>
        </authorList>
    </citation>
    <scope>NUCLEOTIDE SEQUENCE [LARGE SCALE GENOMIC DNA]</scope>
    <source>
        <strain evidence="1 2">DSM 9128</strain>
    </source>
</reference>